<dbReference type="SMART" id="SM00354">
    <property type="entry name" value="HTH_LACI"/>
    <property type="match status" value="1"/>
</dbReference>
<dbReference type="Gene3D" id="1.10.260.40">
    <property type="entry name" value="lambda repressor-like DNA-binding domains"/>
    <property type="match status" value="1"/>
</dbReference>
<dbReference type="GO" id="GO:0000976">
    <property type="term" value="F:transcription cis-regulatory region binding"/>
    <property type="evidence" value="ECO:0007669"/>
    <property type="project" value="TreeGrafter"/>
</dbReference>
<dbReference type="Gene3D" id="3.40.50.2300">
    <property type="match status" value="2"/>
</dbReference>
<keyword evidence="2" id="KW-0238">DNA-binding</keyword>
<evidence type="ECO:0000259" key="4">
    <source>
        <dbReference type="PROSITE" id="PS50932"/>
    </source>
</evidence>
<dbReference type="PANTHER" id="PTHR30146:SF109">
    <property type="entry name" value="HTH-TYPE TRANSCRIPTIONAL REGULATOR GALS"/>
    <property type="match status" value="1"/>
</dbReference>
<dbReference type="PANTHER" id="PTHR30146">
    <property type="entry name" value="LACI-RELATED TRANSCRIPTIONAL REPRESSOR"/>
    <property type="match status" value="1"/>
</dbReference>
<gene>
    <name evidence="5" type="ORF">BN2475_570027</name>
</gene>
<dbReference type="InterPro" id="IPR010982">
    <property type="entry name" value="Lambda_DNA-bd_dom_sf"/>
</dbReference>
<evidence type="ECO:0000256" key="1">
    <source>
        <dbReference type="ARBA" id="ARBA00023015"/>
    </source>
</evidence>
<sequence>MATLKDVAALAGVGMSTASRAISGKGPISADAAARVQAAIEALNFRPSSIGRAMATQSLGIIGIFVPTFFGSYYGTILKQTDTELRAVGRHVVVATGCGEVSPREQAIEAVRFLIDRDCDGVVVISHDLHDEDLIMLHGMHPKMVFLNRAFEQLPQASFCADHWRGGELAARTLLDYGHRDIAVISGPFTASDNLIRLEGFFAELARDGIAREQVALIESDFSPEGGYAAAQKLIDLKRRATGLFCANDTMAVSVLARFHQLGIAVPDEISVIGYDDDYSAAYVAPGLTSVHIPTAELTQNAVRWLLNQCYGTTWEIFREFPVSVTMRKSVGPVPTVAALPVTEDRLGRAS</sequence>
<reference evidence="5 6" key="1">
    <citation type="submission" date="2016-12" db="EMBL/GenBank/DDBJ databases">
        <authorList>
            <person name="Song W.-J."/>
            <person name="Kurnit D.M."/>
        </authorList>
    </citation>
    <scope>NUCLEOTIDE SEQUENCE [LARGE SCALE GENOMIC DNA]</scope>
    <source>
        <strain evidence="5 6">STM7296</strain>
    </source>
</reference>
<evidence type="ECO:0000256" key="3">
    <source>
        <dbReference type="ARBA" id="ARBA00023163"/>
    </source>
</evidence>
<dbReference type="AlphaFoldDB" id="A0A1N7SDL4"/>
<keyword evidence="3" id="KW-0804">Transcription</keyword>
<dbReference type="PROSITE" id="PS50932">
    <property type="entry name" value="HTH_LACI_2"/>
    <property type="match status" value="1"/>
</dbReference>
<dbReference type="Pfam" id="PF13377">
    <property type="entry name" value="Peripla_BP_3"/>
    <property type="match status" value="1"/>
</dbReference>
<dbReference type="RefSeq" id="WP_094782007.1">
    <property type="nucleotide sequence ID" value="NZ_CYGX02000057.1"/>
</dbReference>
<organism evidence="5 6">
    <name type="scientific">Paraburkholderia ribeironis</name>
    <dbReference type="NCBI Taxonomy" id="1247936"/>
    <lineage>
        <taxon>Bacteria</taxon>
        <taxon>Pseudomonadati</taxon>
        <taxon>Pseudomonadota</taxon>
        <taxon>Betaproteobacteria</taxon>
        <taxon>Burkholderiales</taxon>
        <taxon>Burkholderiaceae</taxon>
        <taxon>Paraburkholderia</taxon>
    </lineage>
</organism>
<protein>
    <submittedName>
        <fullName evidence="5">Transcriptional regulator</fullName>
    </submittedName>
</protein>
<dbReference type="Proteomes" id="UP000187012">
    <property type="component" value="Unassembled WGS sequence"/>
</dbReference>
<dbReference type="STRING" id="1247936.BN2475_570027"/>
<dbReference type="InterPro" id="IPR000843">
    <property type="entry name" value="HTH_LacI"/>
</dbReference>
<dbReference type="CDD" id="cd01392">
    <property type="entry name" value="HTH_LacI"/>
    <property type="match status" value="1"/>
</dbReference>
<dbReference type="InterPro" id="IPR046335">
    <property type="entry name" value="LacI/GalR-like_sensor"/>
</dbReference>
<dbReference type="SUPFAM" id="SSF47413">
    <property type="entry name" value="lambda repressor-like DNA-binding domains"/>
    <property type="match status" value="1"/>
</dbReference>
<dbReference type="Pfam" id="PF00356">
    <property type="entry name" value="LacI"/>
    <property type="match status" value="1"/>
</dbReference>
<proteinExistence type="predicted"/>
<dbReference type="OrthoDB" id="9805642at2"/>
<evidence type="ECO:0000313" key="6">
    <source>
        <dbReference type="Proteomes" id="UP000187012"/>
    </source>
</evidence>
<feature type="domain" description="HTH lacI-type" evidence="4">
    <location>
        <begin position="2"/>
        <end position="56"/>
    </location>
</feature>
<dbReference type="CDD" id="cd06270">
    <property type="entry name" value="PBP1_GalS-like"/>
    <property type="match status" value="1"/>
</dbReference>
<dbReference type="PROSITE" id="PS00356">
    <property type="entry name" value="HTH_LACI_1"/>
    <property type="match status" value="1"/>
</dbReference>
<keyword evidence="6" id="KW-1185">Reference proteome</keyword>
<accession>A0A1N7SDL4</accession>
<name>A0A1N7SDL4_9BURK</name>
<dbReference type="SUPFAM" id="SSF53822">
    <property type="entry name" value="Periplasmic binding protein-like I"/>
    <property type="match status" value="1"/>
</dbReference>
<evidence type="ECO:0000313" key="5">
    <source>
        <dbReference type="EMBL" id="SIT45498.1"/>
    </source>
</evidence>
<dbReference type="GO" id="GO:0003700">
    <property type="term" value="F:DNA-binding transcription factor activity"/>
    <property type="evidence" value="ECO:0007669"/>
    <property type="project" value="TreeGrafter"/>
</dbReference>
<keyword evidence="1" id="KW-0805">Transcription regulation</keyword>
<dbReference type="InterPro" id="IPR028082">
    <property type="entry name" value="Peripla_BP_I"/>
</dbReference>
<dbReference type="EMBL" id="CYGX02000057">
    <property type="protein sequence ID" value="SIT45498.1"/>
    <property type="molecule type" value="Genomic_DNA"/>
</dbReference>
<evidence type="ECO:0000256" key="2">
    <source>
        <dbReference type="ARBA" id="ARBA00023125"/>
    </source>
</evidence>